<feature type="region of interest" description="Disordered" evidence="1">
    <location>
        <begin position="1"/>
        <end position="49"/>
    </location>
</feature>
<gene>
    <name evidence="2" type="ORF">LPU83_pLPU83c_0802</name>
</gene>
<dbReference type="EMBL" id="HG916854">
    <property type="protein sequence ID" value="CDM61364.1"/>
    <property type="molecule type" value="Genomic_DNA"/>
</dbReference>
<dbReference type="HOGENOM" id="CLU_3139995_0_0_5"/>
<accession>W6RKI8</accession>
<sequence>MRIATIEAGAVGGGGGITIGGGSHRSSPLSGPSPKSMQRATSCRRIQCA</sequence>
<dbReference type="PATRIC" id="fig|348824.6.peg.5579"/>
<dbReference type="KEGG" id="rhl:LPU83_pLPU83c_0802"/>
<evidence type="ECO:0000313" key="3">
    <source>
        <dbReference type="Proteomes" id="UP000019443"/>
    </source>
</evidence>
<evidence type="ECO:0000313" key="2">
    <source>
        <dbReference type="EMBL" id="CDM61364.1"/>
    </source>
</evidence>
<feature type="compositionally biased region" description="Polar residues" evidence="1">
    <location>
        <begin position="24"/>
        <end position="41"/>
    </location>
</feature>
<reference evidence="2" key="1">
    <citation type="submission" date="2013-11" db="EMBL/GenBank/DDBJ databases">
        <title>Draft genome sequence of the broad-host-range Rhizobium sp. LPU83 strain, a member of the low-genetic diversity Oregon-like Rhizobium sp. group.</title>
        <authorList>
            <person name="Wibberg D."/>
            <person name="Puehler A."/>
            <person name="Schlueter A."/>
        </authorList>
    </citation>
    <scope>NUCLEOTIDE SEQUENCE [LARGE SCALE GENOMIC DNA]</scope>
    <source>
        <strain evidence="2">LPU83</strain>
        <plasmid evidence="2">pLPU83c</plasmid>
    </source>
</reference>
<keyword evidence="3" id="KW-1185">Reference proteome</keyword>
<name>W6RKI8_9HYPH</name>
<keyword evidence="2" id="KW-0614">Plasmid</keyword>
<evidence type="ECO:0000256" key="1">
    <source>
        <dbReference type="SAM" id="MobiDB-lite"/>
    </source>
</evidence>
<feature type="compositionally biased region" description="Gly residues" evidence="1">
    <location>
        <begin position="10"/>
        <end position="23"/>
    </location>
</feature>
<protein>
    <submittedName>
        <fullName evidence="2">Uncharacterized protein</fullName>
    </submittedName>
</protein>
<geneLocation type="plasmid" evidence="2 3">
    <name>pLPU83c</name>
</geneLocation>
<dbReference type="AlphaFoldDB" id="W6RKI8"/>
<dbReference type="Proteomes" id="UP000019443">
    <property type="component" value="Plasmid pLPU83c"/>
</dbReference>
<proteinExistence type="predicted"/>
<organism evidence="2 3">
    <name type="scientific">Rhizobium favelukesii</name>
    <dbReference type="NCBI Taxonomy" id="348824"/>
    <lineage>
        <taxon>Bacteria</taxon>
        <taxon>Pseudomonadati</taxon>
        <taxon>Pseudomonadota</taxon>
        <taxon>Alphaproteobacteria</taxon>
        <taxon>Hyphomicrobiales</taxon>
        <taxon>Rhizobiaceae</taxon>
        <taxon>Rhizobium/Agrobacterium group</taxon>
        <taxon>Rhizobium</taxon>
    </lineage>
</organism>